<dbReference type="SUPFAM" id="SSF57716">
    <property type="entry name" value="Glucocorticoid receptor-like (DNA-binding domain)"/>
    <property type="match status" value="1"/>
</dbReference>
<evidence type="ECO:0000313" key="17">
    <source>
        <dbReference type="Proteomes" id="UP000069940"/>
    </source>
</evidence>
<dbReference type="Proteomes" id="UP000069940">
    <property type="component" value="Unassembled WGS sequence"/>
</dbReference>
<protein>
    <recommendedName>
        <fullName evidence="15">THAP-type domain-containing protein</fullName>
    </recommendedName>
</protein>
<keyword evidence="7 13" id="KW-0175">Coiled coil</keyword>
<comment type="subcellular location">
    <subcellularLocation>
        <location evidence="1">Nucleus</location>
        <location evidence="1">Nucleoplasm</location>
    </subcellularLocation>
</comment>
<evidence type="ECO:0000256" key="5">
    <source>
        <dbReference type="ARBA" id="ARBA00022833"/>
    </source>
</evidence>
<feature type="region of interest" description="Disordered" evidence="14">
    <location>
        <begin position="75"/>
        <end position="126"/>
    </location>
</feature>
<keyword evidence="10" id="KW-0539">Nucleus</keyword>
<dbReference type="Pfam" id="PF05485">
    <property type="entry name" value="THAP"/>
    <property type="match status" value="1"/>
</dbReference>
<evidence type="ECO:0000256" key="6">
    <source>
        <dbReference type="ARBA" id="ARBA00023015"/>
    </source>
</evidence>
<dbReference type="PANTHER" id="PTHR46600">
    <property type="entry name" value="THAP DOMAIN-CONTAINING"/>
    <property type="match status" value="1"/>
</dbReference>
<organism evidence="16 17">
    <name type="scientific">Aedes albopictus</name>
    <name type="common">Asian tiger mosquito</name>
    <name type="synonym">Stegomyia albopicta</name>
    <dbReference type="NCBI Taxonomy" id="7160"/>
    <lineage>
        <taxon>Eukaryota</taxon>
        <taxon>Metazoa</taxon>
        <taxon>Ecdysozoa</taxon>
        <taxon>Arthropoda</taxon>
        <taxon>Hexapoda</taxon>
        <taxon>Insecta</taxon>
        <taxon>Pterygota</taxon>
        <taxon>Neoptera</taxon>
        <taxon>Endopterygota</taxon>
        <taxon>Diptera</taxon>
        <taxon>Nematocera</taxon>
        <taxon>Culicoidea</taxon>
        <taxon>Culicidae</taxon>
        <taxon>Culicinae</taxon>
        <taxon>Aedini</taxon>
        <taxon>Aedes</taxon>
        <taxon>Stegomyia</taxon>
    </lineage>
</organism>
<evidence type="ECO:0000259" key="15">
    <source>
        <dbReference type="PROSITE" id="PS50950"/>
    </source>
</evidence>
<evidence type="ECO:0000256" key="11">
    <source>
        <dbReference type="ARBA" id="ARBA00023306"/>
    </source>
</evidence>
<keyword evidence="3" id="KW-0479">Metal-binding</keyword>
<accession>A0ABM1XX66</accession>
<reference evidence="17" key="1">
    <citation type="journal article" date="2015" name="Proc. Natl. Acad. Sci. U.S.A.">
        <title>Genome sequence of the Asian Tiger mosquito, Aedes albopictus, reveals insights into its biology, genetics, and evolution.</title>
        <authorList>
            <person name="Chen X.G."/>
            <person name="Jiang X."/>
            <person name="Gu J."/>
            <person name="Xu M."/>
            <person name="Wu Y."/>
            <person name="Deng Y."/>
            <person name="Zhang C."/>
            <person name="Bonizzoni M."/>
            <person name="Dermauw W."/>
            <person name="Vontas J."/>
            <person name="Armbruster P."/>
            <person name="Huang X."/>
            <person name="Yang Y."/>
            <person name="Zhang H."/>
            <person name="He W."/>
            <person name="Peng H."/>
            <person name="Liu Y."/>
            <person name="Wu K."/>
            <person name="Chen J."/>
            <person name="Lirakis M."/>
            <person name="Topalis P."/>
            <person name="Van Leeuwen T."/>
            <person name="Hall A.B."/>
            <person name="Jiang X."/>
            <person name="Thorpe C."/>
            <person name="Mueller R.L."/>
            <person name="Sun C."/>
            <person name="Waterhouse R.M."/>
            <person name="Yan G."/>
            <person name="Tu Z.J."/>
            <person name="Fang X."/>
            <person name="James A.A."/>
        </authorList>
    </citation>
    <scope>NUCLEOTIDE SEQUENCE [LARGE SCALE GENOMIC DNA]</scope>
    <source>
        <strain evidence="17">Foshan</strain>
    </source>
</reference>
<proteinExistence type="inferred from homology"/>
<comment type="similarity">
    <text evidence="2">Belongs to the THAP1 family.</text>
</comment>
<keyword evidence="8 12" id="KW-0238">DNA-binding</keyword>
<feature type="region of interest" description="Disordered" evidence="14">
    <location>
        <begin position="1"/>
        <end position="25"/>
    </location>
</feature>
<evidence type="ECO:0000256" key="10">
    <source>
        <dbReference type="ARBA" id="ARBA00023242"/>
    </source>
</evidence>
<evidence type="ECO:0000256" key="1">
    <source>
        <dbReference type="ARBA" id="ARBA00004642"/>
    </source>
</evidence>
<keyword evidence="9" id="KW-0804">Transcription</keyword>
<dbReference type="RefSeq" id="XP_029732171.1">
    <property type="nucleotide sequence ID" value="XM_029876311.2"/>
</dbReference>
<evidence type="ECO:0000256" key="4">
    <source>
        <dbReference type="ARBA" id="ARBA00022771"/>
    </source>
</evidence>
<dbReference type="PANTHER" id="PTHR46600:SF1">
    <property type="entry name" value="THAP DOMAIN-CONTAINING PROTEIN 1"/>
    <property type="match status" value="1"/>
</dbReference>
<evidence type="ECO:0000313" key="16">
    <source>
        <dbReference type="EnsemblMetazoa" id="AALFPA23_003669.P4218"/>
    </source>
</evidence>
<feature type="compositionally biased region" description="Basic and acidic residues" evidence="14">
    <location>
        <begin position="109"/>
        <end position="121"/>
    </location>
</feature>
<dbReference type="Gene3D" id="6.20.210.20">
    <property type="entry name" value="THAP domain"/>
    <property type="match status" value="1"/>
</dbReference>
<keyword evidence="4 12" id="KW-0863">Zinc-finger</keyword>
<dbReference type="PROSITE" id="PS50950">
    <property type="entry name" value="ZF_THAP"/>
    <property type="match status" value="1"/>
</dbReference>
<dbReference type="InterPro" id="IPR026516">
    <property type="entry name" value="THAP1/10"/>
</dbReference>
<evidence type="ECO:0000256" key="13">
    <source>
        <dbReference type="SAM" id="Coils"/>
    </source>
</evidence>
<dbReference type="InterPro" id="IPR048365">
    <property type="entry name" value="TNP-like_RNaseH_N"/>
</dbReference>
<evidence type="ECO:0000256" key="2">
    <source>
        <dbReference type="ARBA" id="ARBA00006177"/>
    </source>
</evidence>
<evidence type="ECO:0000256" key="7">
    <source>
        <dbReference type="ARBA" id="ARBA00023054"/>
    </source>
</evidence>
<dbReference type="SMART" id="SM00692">
    <property type="entry name" value="DM3"/>
    <property type="match status" value="1"/>
</dbReference>
<feature type="domain" description="THAP-type" evidence="15">
    <location>
        <begin position="1"/>
        <end position="93"/>
    </location>
</feature>
<reference evidence="16" key="2">
    <citation type="submission" date="2025-05" db="UniProtKB">
        <authorList>
            <consortium name="EnsemblMetazoa"/>
        </authorList>
    </citation>
    <scope>IDENTIFICATION</scope>
    <source>
        <strain evidence="16">Foshan</strain>
    </source>
</reference>
<dbReference type="Pfam" id="PF21787">
    <property type="entry name" value="TNP-like_RNaseH_N"/>
    <property type="match status" value="1"/>
</dbReference>
<dbReference type="GeneID" id="115268265"/>
<evidence type="ECO:0000256" key="14">
    <source>
        <dbReference type="SAM" id="MobiDB-lite"/>
    </source>
</evidence>
<evidence type="ECO:0000256" key="3">
    <source>
        <dbReference type="ARBA" id="ARBA00022723"/>
    </source>
</evidence>
<feature type="coiled-coil region" evidence="13">
    <location>
        <begin position="159"/>
        <end position="207"/>
    </location>
</feature>
<dbReference type="InterPro" id="IPR038441">
    <property type="entry name" value="THAP_Znf_sf"/>
</dbReference>
<dbReference type="EnsemblMetazoa" id="AALFPA23_003669.R4218">
    <property type="protein sequence ID" value="AALFPA23_003669.P4218"/>
    <property type="gene ID" value="AALFPA23_003669"/>
</dbReference>
<keyword evidence="11" id="KW-0131">Cell cycle</keyword>
<dbReference type="InterPro" id="IPR006612">
    <property type="entry name" value="THAP_Znf"/>
</dbReference>
<keyword evidence="5" id="KW-0862">Zinc</keyword>
<dbReference type="SMART" id="SM00980">
    <property type="entry name" value="THAP"/>
    <property type="match status" value="1"/>
</dbReference>
<evidence type="ECO:0000256" key="9">
    <source>
        <dbReference type="ARBA" id="ARBA00023163"/>
    </source>
</evidence>
<sequence length="348" mass="39547">MSKCHVPNCRSKIPSERKLGKNPSEPVAFHRFPSNVGQKKRWLKFLGQNQTTDTTNLFVCSKHFLETDFADASLPSSSNQRKRLKAGAVPSIRNPGSKLKNKRSRYRNRSADTKTDNDRSTVECGNDSGVSLSNDCSLLDESVTSSSGGALSGNQVKKAAGLELRIKELEQQLQERDIAISVLQDQNEQQKKRVADLEKLSRDLTDVRETHIIEKSRELLSSKLTRNQSDLLLGVKKRVNWSNEELSRGFTLRFFGLPGYDYLTKNLGMPFPRSSCLRQYASRMDMRQGFLNEVLQMLKAKSQSMSEFDRVCVLLYDEMSVSEVYEYDRKHDDVLGPHTKVQVKMTIN</sequence>
<keyword evidence="6" id="KW-0805">Transcription regulation</keyword>
<keyword evidence="17" id="KW-1185">Reference proteome</keyword>
<evidence type="ECO:0000256" key="8">
    <source>
        <dbReference type="ARBA" id="ARBA00023125"/>
    </source>
</evidence>
<name>A0ABM1XX66_AEDAL</name>
<feature type="compositionally biased region" description="Basic residues" evidence="14">
    <location>
        <begin position="99"/>
        <end position="108"/>
    </location>
</feature>
<evidence type="ECO:0000256" key="12">
    <source>
        <dbReference type="PROSITE-ProRule" id="PRU00309"/>
    </source>
</evidence>